<dbReference type="SUPFAM" id="SSF56672">
    <property type="entry name" value="DNA/RNA polymerases"/>
    <property type="match status" value="1"/>
</dbReference>
<dbReference type="EMBL" id="CAJNNV010031712">
    <property type="protein sequence ID" value="CAE8637533.1"/>
    <property type="molecule type" value="Genomic_DNA"/>
</dbReference>
<dbReference type="InterPro" id="IPR043502">
    <property type="entry name" value="DNA/RNA_pol_sf"/>
</dbReference>
<keyword evidence="3" id="KW-1185">Reference proteome</keyword>
<dbReference type="PROSITE" id="PS50878">
    <property type="entry name" value="RT_POL"/>
    <property type="match status" value="1"/>
</dbReference>
<dbReference type="PANTHER" id="PTHR47027">
    <property type="entry name" value="REVERSE TRANSCRIPTASE DOMAIN-CONTAINING PROTEIN"/>
    <property type="match status" value="1"/>
</dbReference>
<dbReference type="Gene3D" id="3.30.70.270">
    <property type="match status" value="1"/>
</dbReference>
<comment type="caution">
    <text evidence="2">The sequence shown here is derived from an EMBL/GenBank/DDBJ whole genome shotgun (WGS) entry which is preliminary data.</text>
</comment>
<dbReference type="InterPro" id="IPR043128">
    <property type="entry name" value="Rev_trsase/Diguanyl_cyclase"/>
</dbReference>
<sequence length="187" mass="21204">MKRWKSRLPHYGIMLASGPDEKLTNMRYADDLMIYAKSWQELCHMIELLCEELANIGLHLNTSETKLFTTTSLDKPLFIDIAGGMVEVLTGTDFHKYLGRHLTGNFGIRSAAEFAHRMQCAWGKFHKHRPSLMNKRMCIKLNLKLFVCCLPLRAFRFGELAPHIVTVATTGLSAASHAAVHCWVDTL</sequence>
<feature type="domain" description="Reverse transcriptase" evidence="1">
    <location>
        <begin position="1"/>
        <end position="102"/>
    </location>
</feature>
<evidence type="ECO:0000313" key="2">
    <source>
        <dbReference type="EMBL" id="CAE8637533.1"/>
    </source>
</evidence>
<name>A0A813HGK7_POLGL</name>
<proteinExistence type="predicted"/>
<evidence type="ECO:0000313" key="3">
    <source>
        <dbReference type="Proteomes" id="UP000654075"/>
    </source>
</evidence>
<dbReference type="InterPro" id="IPR000477">
    <property type="entry name" value="RT_dom"/>
</dbReference>
<dbReference type="Proteomes" id="UP000654075">
    <property type="component" value="Unassembled WGS sequence"/>
</dbReference>
<organism evidence="2 3">
    <name type="scientific">Polarella glacialis</name>
    <name type="common">Dinoflagellate</name>
    <dbReference type="NCBI Taxonomy" id="89957"/>
    <lineage>
        <taxon>Eukaryota</taxon>
        <taxon>Sar</taxon>
        <taxon>Alveolata</taxon>
        <taxon>Dinophyceae</taxon>
        <taxon>Suessiales</taxon>
        <taxon>Suessiaceae</taxon>
        <taxon>Polarella</taxon>
    </lineage>
</organism>
<protein>
    <recommendedName>
        <fullName evidence="1">Reverse transcriptase domain-containing protein</fullName>
    </recommendedName>
</protein>
<evidence type="ECO:0000259" key="1">
    <source>
        <dbReference type="PROSITE" id="PS50878"/>
    </source>
</evidence>
<gene>
    <name evidence="2" type="ORF">PGLA1383_LOCUS52875</name>
</gene>
<dbReference type="OrthoDB" id="410104at2759"/>
<reference evidence="2" key="1">
    <citation type="submission" date="2021-02" db="EMBL/GenBank/DDBJ databases">
        <authorList>
            <person name="Dougan E. K."/>
            <person name="Rhodes N."/>
            <person name="Thang M."/>
            <person name="Chan C."/>
        </authorList>
    </citation>
    <scope>NUCLEOTIDE SEQUENCE</scope>
</reference>
<dbReference type="PANTHER" id="PTHR47027:SF29">
    <property type="entry name" value="C2H2-TYPE DOMAIN-CONTAINING PROTEIN"/>
    <property type="match status" value="1"/>
</dbReference>
<dbReference type="AlphaFoldDB" id="A0A813HGK7"/>
<accession>A0A813HGK7</accession>